<dbReference type="AlphaFoldDB" id="A0A9P4JM21"/>
<name>A0A9P4JM21_9PLEO</name>
<organism evidence="1 2">
    <name type="scientific">Delitschia confertaspora ATCC 74209</name>
    <dbReference type="NCBI Taxonomy" id="1513339"/>
    <lineage>
        <taxon>Eukaryota</taxon>
        <taxon>Fungi</taxon>
        <taxon>Dikarya</taxon>
        <taxon>Ascomycota</taxon>
        <taxon>Pezizomycotina</taxon>
        <taxon>Dothideomycetes</taxon>
        <taxon>Pleosporomycetidae</taxon>
        <taxon>Pleosporales</taxon>
        <taxon>Delitschiaceae</taxon>
        <taxon>Delitschia</taxon>
    </lineage>
</organism>
<dbReference type="EMBL" id="ML994065">
    <property type="protein sequence ID" value="KAF2199624.1"/>
    <property type="molecule type" value="Genomic_DNA"/>
</dbReference>
<dbReference type="Proteomes" id="UP000799536">
    <property type="component" value="Unassembled WGS sequence"/>
</dbReference>
<evidence type="ECO:0000313" key="2">
    <source>
        <dbReference type="Proteomes" id="UP000799536"/>
    </source>
</evidence>
<keyword evidence="2" id="KW-1185">Reference proteome</keyword>
<sequence length="141" mass="15943">MVLRRKRVWITCIISFLIDIQLLCSYIKRLVTNYDRYPHQSAPSLTSNILQLTISSPQSMSPCIPMPTLPSISRNSYTPKYSSIAGCACFISVYHRLHLHSEHADVLSQAQSSLTAYFGWWQYGGIDGLAKYVSENPLQEG</sequence>
<gene>
    <name evidence="1" type="ORF">GQ43DRAFT_110951</name>
</gene>
<comment type="caution">
    <text evidence="1">The sequence shown here is derived from an EMBL/GenBank/DDBJ whole genome shotgun (WGS) entry which is preliminary data.</text>
</comment>
<accession>A0A9P4JM21</accession>
<protein>
    <submittedName>
        <fullName evidence="1">Uncharacterized protein</fullName>
    </submittedName>
</protein>
<reference evidence="1" key="1">
    <citation type="journal article" date="2020" name="Stud. Mycol.">
        <title>101 Dothideomycetes genomes: a test case for predicting lifestyles and emergence of pathogens.</title>
        <authorList>
            <person name="Haridas S."/>
            <person name="Albert R."/>
            <person name="Binder M."/>
            <person name="Bloem J."/>
            <person name="Labutti K."/>
            <person name="Salamov A."/>
            <person name="Andreopoulos B."/>
            <person name="Baker S."/>
            <person name="Barry K."/>
            <person name="Bills G."/>
            <person name="Bluhm B."/>
            <person name="Cannon C."/>
            <person name="Castanera R."/>
            <person name="Culley D."/>
            <person name="Daum C."/>
            <person name="Ezra D."/>
            <person name="Gonzalez J."/>
            <person name="Henrissat B."/>
            <person name="Kuo A."/>
            <person name="Liang C."/>
            <person name="Lipzen A."/>
            <person name="Lutzoni F."/>
            <person name="Magnuson J."/>
            <person name="Mondo S."/>
            <person name="Nolan M."/>
            <person name="Ohm R."/>
            <person name="Pangilinan J."/>
            <person name="Park H.-J."/>
            <person name="Ramirez L."/>
            <person name="Alfaro M."/>
            <person name="Sun H."/>
            <person name="Tritt A."/>
            <person name="Yoshinaga Y."/>
            <person name="Zwiers L.-H."/>
            <person name="Turgeon B."/>
            <person name="Goodwin S."/>
            <person name="Spatafora J."/>
            <person name="Crous P."/>
            <person name="Grigoriev I."/>
        </authorList>
    </citation>
    <scope>NUCLEOTIDE SEQUENCE</scope>
    <source>
        <strain evidence="1">ATCC 74209</strain>
    </source>
</reference>
<proteinExistence type="predicted"/>
<evidence type="ECO:0000313" key="1">
    <source>
        <dbReference type="EMBL" id="KAF2199624.1"/>
    </source>
</evidence>